<dbReference type="EMBL" id="FTOR01000001">
    <property type="protein sequence ID" value="SIS66066.1"/>
    <property type="molecule type" value="Genomic_DNA"/>
</dbReference>
<dbReference type="SUPFAM" id="SSF53335">
    <property type="entry name" value="S-adenosyl-L-methionine-dependent methyltransferases"/>
    <property type="match status" value="1"/>
</dbReference>
<dbReference type="RefSeq" id="WP_076375285.1">
    <property type="nucleotide sequence ID" value="NZ_AP017422.1"/>
</dbReference>
<keyword evidence="2" id="KW-1185">Reference proteome</keyword>
<proteinExistence type="predicted"/>
<organism evidence="1 2">
    <name type="scientific">Filimonas lacunae</name>
    <dbReference type="NCBI Taxonomy" id="477680"/>
    <lineage>
        <taxon>Bacteria</taxon>
        <taxon>Pseudomonadati</taxon>
        <taxon>Bacteroidota</taxon>
        <taxon>Chitinophagia</taxon>
        <taxon>Chitinophagales</taxon>
        <taxon>Chitinophagaceae</taxon>
        <taxon>Filimonas</taxon>
    </lineage>
</organism>
<dbReference type="Pfam" id="PF10294">
    <property type="entry name" value="Methyltransf_16"/>
    <property type="match status" value="1"/>
</dbReference>
<evidence type="ECO:0000313" key="2">
    <source>
        <dbReference type="Proteomes" id="UP000186917"/>
    </source>
</evidence>
<dbReference type="Gene3D" id="3.40.50.150">
    <property type="entry name" value="Vaccinia Virus protein VP39"/>
    <property type="match status" value="1"/>
</dbReference>
<gene>
    <name evidence="1" type="ORF">SAMN05421788_101476</name>
</gene>
<dbReference type="AlphaFoldDB" id="A0A1N7KX58"/>
<dbReference type="PANTHER" id="PTHR14614:SF130">
    <property type="entry name" value="PROTEIN-LYSINE N-METHYLTRANSFERASE EEF2KMT"/>
    <property type="match status" value="1"/>
</dbReference>
<accession>A0A1N7KX58</accession>
<reference evidence="2" key="1">
    <citation type="submission" date="2017-01" db="EMBL/GenBank/DDBJ databases">
        <authorList>
            <person name="Varghese N."/>
            <person name="Submissions S."/>
        </authorList>
    </citation>
    <scope>NUCLEOTIDE SEQUENCE [LARGE SCALE GENOMIC DNA]</scope>
    <source>
        <strain evidence="2">DSM 21054</strain>
    </source>
</reference>
<evidence type="ECO:0000313" key="1">
    <source>
        <dbReference type="EMBL" id="SIS66066.1"/>
    </source>
</evidence>
<dbReference type="InterPro" id="IPR019410">
    <property type="entry name" value="Methyltransf_16"/>
</dbReference>
<dbReference type="Proteomes" id="UP000186917">
    <property type="component" value="Unassembled WGS sequence"/>
</dbReference>
<dbReference type="OrthoDB" id="9784229at2"/>
<name>A0A1N7KX58_9BACT</name>
<dbReference type="STRING" id="477680.SAMN05421788_101476"/>
<protein>
    <submittedName>
        <fullName evidence="1">Predicted nicotinamide N-methyase</fullName>
    </submittedName>
</protein>
<sequence length="210" mass="24027">MTKLPLQLQQINREGYSVSLWVPDAAAVQASYYHQKEQDNTIPFPHWTRLWPAALALTDYLHTHPELIRQKNVLELAAGLGLPSLIAARQAATVCCSDYLQEAVDTMEQNIRHNQLTNVTGSLINWHHLPPQLQPDVLLMSDINYNPEDFSHLYQVLLHFLQMGTHIILTTPQRLMAKPFIEQLLPWCVAQQEVNVQDTQVTILELSNQH</sequence>
<dbReference type="PANTHER" id="PTHR14614">
    <property type="entry name" value="HEPATOCELLULAR CARCINOMA-ASSOCIATED ANTIGEN"/>
    <property type="match status" value="1"/>
</dbReference>
<dbReference type="InterPro" id="IPR029063">
    <property type="entry name" value="SAM-dependent_MTases_sf"/>
</dbReference>